<keyword evidence="4" id="KW-0862">Zinc</keyword>
<accession>A0A135TU04</accession>
<evidence type="ECO:0000256" key="4">
    <source>
        <dbReference type="ARBA" id="ARBA00022833"/>
    </source>
</evidence>
<dbReference type="InterPro" id="IPR031127">
    <property type="entry name" value="E3_UB_ligase_RBR"/>
</dbReference>
<name>A0A135TU04_9PEZI</name>
<gene>
    <name evidence="7" type="ORF">CNYM01_06371</name>
</gene>
<keyword evidence="2" id="KW-0863">Zinc-finger</keyword>
<evidence type="ECO:0000256" key="5">
    <source>
        <dbReference type="SAM" id="MobiDB-lite"/>
    </source>
</evidence>
<dbReference type="GO" id="GO:0004842">
    <property type="term" value="F:ubiquitin-protein transferase activity"/>
    <property type="evidence" value="ECO:0007669"/>
    <property type="project" value="InterPro"/>
</dbReference>
<keyword evidence="1" id="KW-0479">Metal-binding</keyword>
<evidence type="ECO:0000256" key="1">
    <source>
        <dbReference type="ARBA" id="ARBA00022723"/>
    </source>
</evidence>
<keyword evidence="3" id="KW-0833">Ubl conjugation pathway</keyword>
<dbReference type="Gene3D" id="1.20.120.1750">
    <property type="match status" value="1"/>
</dbReference>
<dbReference type="Pfam" id="PF01485">
    <property type="entry name" value="IBR"/>
    <property type="match status" value="1"/>
</dbReference>
<dbReference type="AlphaFoldDB" id="A0A135TU04"/>
<dbReference type="Proteomes" id="UP000070054">
    <property type="component" value="Unassembled WGS sequence"/>
</dbReference>
<dbReference type="OrthoDB" id="4825796at2759"/>
<sequence>MVLRLHVPVLPRDSHDGLPRPECLPPSKETHPKARTVAPCRLPEVSGPILLRNQTPKFVPGLSTFPIHHQLTFILKVAVGTPTSINIMEGKKDIKDCVLCGKACKKATRKDFSCGCDPYCTTCATAYLKSCISKPFRKPKCDGGCGSQKPFPDLWARQLLRRKEATTYFDLADEADEVSSNTALYCHDTVCGRYIPLRYRFGLNIVAGIVSGSGTCPCGKLTCIGCGDKVHQGETCAEVEARWKAEGKLKEELERQSRRTMEHLSIKQCPVCQSPAEKADGGCNYVQCATCENTFDWDEASVVDHSKFADGKPGDGKPEGIESEVEKSAYDNLESFEFNPFEDKPAENEVAESNAANADSSETMAIDEPAETM</sequence>
<comment type="caution">
    <text evidence="7">The sequence shown here is derived from an EMBL/GenBank/DDBJ whole genome shotgun (WGS) entry which is preliminary data.</text>
</comment>
<reference evidence="7 8" key="1">
    <citation type="submission" date="2014-02" db="EMBL/GenBank/DDBJ databases">
        <title>The genome sequence of Colletotrichum nymphaeae SA-01.</title>
        <authorList>
            <person name="Baroncelli R."/>
            <person name="Thon M.R."/>
        </authorList>
    </citation>
    <scope>NUCLEOTIDE SEQUENCE [LARGE SCALE GENOMIC DNA]</scope>
    <source>
        <strain evidence="7 8">SA-01</strain>
    </source>
</reference>
<dbReference type="GO" id="GO:0008270">
    <property type="term" value="F:zinc ion binding"/>
    <property type="evidence" value="ECO:0007669"/>
    <property type="project" value="UniProtKB-KW"/>
</dbReference>
<feature type="region of interest" description="Disordered" evidence="5">
    <location>
        <begin position="343"/>
        <end position="373"/>
    </location>
</feature>
<evidence type="ECO:0000259" key="6">
    <source>
        <dbReference type="Pfam" id="PF01485"/>
    </source>
</evidence>
<evidence type="ECO:0000313" key="7">
    <source>
        <dbReference type="EMBL" id="KXH51609.1"/>
    </source>
</evidence>
<evidence type="ECO:0000256" key="3">
    <source>
        <dbReference type="ARBA" id="ARBA00022786"/>
    </source>
</evidence>
<organism evidence="7 8">
    <name type="scientific">Colletotrichum nymphaeae SA-01</name>
    <dbReference type="NCBI Taxonomy" id="1460502"/>
    <lineage>
        <taxon>Eukaryota</taxon>
        <taxon>Fungi</taxon>
        <taxon>Dikarya</taxon>
        <taxon>Ascomycota</taxon>
        <taxon>Pezizomycotina</taxon>
        <taxon>Sordariomycetes</taxon>
        <taxon>Hypocreomycetidae</taxon>
        <taxon>Glomerellales</taxon>
        <taxon>Glomerellaceae</taxon>
        <taxon>Colletotrichum</taxon>
        <taxon>Colletotrichum acutatum species complex</taxon>
    </lineage>
</organism>
<evidence type="ECO:0000313" key="8">
    <source>
        <dbReference type="Proteomes" id="UP000070054"/>
    </source>
</evidence>
<evidence type="ECO:0000256" key="2">
    <source>
        <dbReference type="ARBA" id="ARBA00022771"/>
    </source>
</evidence>
<keyword evidence="8" id="KW-1185">Reference proteome</keyword>
<proteinExistence type="predicted"/>
<dbReference type="EMBL" id="JEMN01001021">
    <property type="protein sequence ID" value="KXH51609.1"/>
    <property type="molecule type" value="Genomic_DNA"/>
</dbReference>
<dbReference type="PANTHER" id="PTHR11685">
    <property type="entry name" value="RBR FAMILY RING FINGER AND IBR DOMAIN-CONTAINING"/>
    <property type="match status" value="1"/>
</dbReference>
<feature type="compositionally biased region" description="Low complexity" evidence="5">
    <location>
        <begin position="351"/>
        <end position="362"/>
    </location>
</feature>
<protein>
    <recommendedName>
        <fullName evidence="6">IBR domain-containing protein</fullName>
    </recommendedName>
</protein>
<dbReference type="InterPro" id="IPR002867">
    <property type="entry name" value="IBR_dom"/>
</dbReference>
<feature type="domain" description="IBR" evidence="6">
    <location>
        <begin position="180"/>
        <end position="236"/>
    </location>
</feature>
<dbReference type="SUPFAM" id="SSF57850">
    <property type="entry name" value="RING/U-box"/>
    <property type="match status" value="1"/>
</dbReference>
<dbReference type="GO" id="GO:0016567">
    <property type="term" value="P:protein ubiquitination"/>
    <property type="evidence" value="ECO:0007669"/>
    <property type="project" value="InterPro"/>
</dbReference>